<dbReference type="PANTHER" id="PTHR31212">
    <property type="entry name" value="ALPHA-KETOGLUTARATE-DEPENDENT DIOXYGENASE ALKB HOMOLOG 3"/>
    <property type="match status" value="1"/>
</dbReference>
<evidence type="ECO:0000313" key="2">
    <source>
        <dbReference type="EMBL" id="NVO56935.1"/>
    </source>
</evidence>
<dbReference type="PANTHER" id="PTHR31212:SF4">
    <property type="entry name" value="ALPHA-KETOGLUTARATE-DEPENDENT DIOXYGENASE ALKB HOMOLOG 3"/>
    <property type="match status" value="1"/>
</dbReference>
<dbReference type="Pfam" id="PF13532">
    <property type="entry name" value="2OG-FeII_Oxy_2"/>
    <property type="match status" value="1"/>
</dbReference>
<keyword evidence="3" id="KW-1185">Reference proteome</keyword>
<protein>
    <submittedName>
        <fullName evidence="2">Alpha-ketoglutarate-dependent dioxygenase AlkB</fullName>
    </submittedName>
</protein>
<dbReference type="Proteomes" id="UP000630805">
    <property type="component" value="Unassembled WGS sequence"/>
</dbReference>
<dbReference type="PROSITE" id="PS51471">
    <property type="entry name" value="FE2OG_OXY"/>
    <property type="match status" value="1"/>
</dbReference>
<evidence type="ECO:0000259" key="1">
    <source>
        <dbReference type="PROSITE" id="PS51471"/>
    </source>
</evidence>
<sequence length="163" mass="18914">MQTVDWRHDEAIIYGKRIATKRKVAWYGDQGFRYTYSKVTKSADPWTKELLELRGLVQSRSGEEYNSRLLNLYHSGDEGMSWHSDAEVDLKPDGAIGSLSLGATRRFSFRHKMSDHRVDVNLEHGSLLVMKDTTQSFWKHSLPKTKKVKSPRISLTFRTIQRQ</sequence>
<dbReference type="EMBL" id="JABXWT010000008">
    <property type="protein sequence ID" value="NVO56935.1"/>
    <property type="molecule type" value="Genomic_DNA"/>
</dbReference>
<keyword evidence="2" id="KW-0560">Oxidoreductase</keyword>
<organism evidence="2 3">
    <name type="scientific">Ruegeria haliotis</name>
    <dbReference type="NCBI Taxonomy" id="2747601"/>
    <lineage>
        <taxon>Bacteria</taxon>
        <taxon>Pseudomonadati</taxon>
        <taxon>Pseudomonadota</taxon>
        <taxon>Alphaproteobacteria</taxon>
        <taxon>Rhodobacterales</taxon>
        <taxon>Roseobacteraceae</taxon>
        <taxon>Ruegeria</taxon>
    </lineage>
</organism>
<proteinExistence type="predicted"/>
<evidence type="ECO:0000313" key="3">
    <source>
        <dbReference type="Proteomes" id="UP000630805"/>
    </source>
</evidence>
<dbReference type="InterPro" id="IPR037151">
    <property type="entry name" value="AlkB-like_sf"/>
</dbReference>
<dbReference type="InterPro" id="IPR005123">
    <property type="entry name" value="Oxoglu/Fe-dep_dioxygenase_dom"/>
</dbReference>
<dbReference type="SUPFAM" id="SSF51197">
    <property type="entry name" value="Clavaminate synthase-like"/>
    <property type="match status" value="1"/>
</dbReference>
<comment type="caution">
    <text evidence="2">The sequence shown here is derived from an EMBL/GenBank/DDBJ whole genome shotgun (WGS) entry which is preliminary data.</text>
</comment>
<gene>
    <name evidence="2" type="ORF">HW561_14160</name>
</gene>
<dbReference type="InterPro" id="IPR032854">
    <property type="entry name" value="ALKBH3"/>
</dbReference>
<feature type="domain" description="Fe2OG dioxygenase" evidence="1">
    <location>
        <begin position="64"/>
        <end position="161"/>
    </location>
</feature>
<reference evidence="2 3" key="1">
    <citation type="submission" date="2020-06" db="EMBL/GenBank/DDBJ databases">
        <authorList>
            <person name="Cao W.R."/>
        </authorList>
    </citation>
    <scope>NUCLEOTIDE SEQUENCE [LARGE SCALE GENOMIC DNA]</scope>
    <source>
        <strain evidence="2 3">B1Z28</strain>
    </source>
</reference>
<dbReference type="GO" id="GO:0051213">
    <property type="term" value="F:dioxygenase activity"/>
    <property type="evidence" value="ECO:0007669"/>
    <property type="project" value="UniProtKB-KW"/>
</dbReference>
<keyword evidence="2" id="KW-0223">Dioxygenase</keyword>
<dbReference type="InterPro" id="IPR027450">
    <property type="entry name" value="AlkB-like"/>
</dbReference>
<accession>A0ABX2PS12</accession>
<name>A0ABX2PS12_9RHOB</name>
<dbReference type="Gene3D" id="2.60.120.590">
    <property type="entry name" value="Alpha-ketoglutarate-dependent dioxygenase AlkB-like"/>
    <property type="match status" value="1"/>
</dbReference>